<evidence type="ECO:0000313" key="1">
    <source>
        <dbReference type="EMBL" id="GFT95213.1"/>
    </source>
</evidence>
<organism evidence="1 2">
    <name type="scientific">Nephila pilipes</name>
    <name type="common">Giant wood spider</name>
    <name type="synonym">Nephila maculata</name>
    <dbReference type="NCBI Taxonomy" id="299642"/>
    <lineage>
        <taxon>Eukaryota</taxon>
        <taxon>Metazoa</taxon>
        <taxon>Ecdysozoa</taxon>
        <taxon>Arthropoda</taxon>
        <taxon>Chelicerata</taxon>
        <taxon>Arachnida</taxon>
        <taxon>Araneae</taxon>
        <taxon>Araneomorphae</taxon>
        <taxon>Entelegynae</taxon>
        <taxon>Araneoidea</taxon>
        <taxon>Nephilidae</taxon>
        <taxon>Nephila</taxon>
    </lineage>
</organism>
<evidence type="ECO:0000313" key="2">
    <source>
        <dbReference type="Proteomes" id="UP000887013"/>
    </source>
</evidence>
<dbReference type="EMBL" id="BMAW01075134">
    <property type="protein sequence ID" value="GFT95213.1"/>
    <property type="molecule type" value="Genomic_DNA"/>
</dbReference>
<protein>
    <submittedName>
        <fullName evidence="1">Uncharacterized protein</fullName>
    </submittedName>
</protein>
<dbReference type="Proteomes" id="UP000887013">
    <property type="component" value="Unassembled WGS sequence"/>
</dbReference>
<reference evidence="1" key="1">
    <citation type="submission" date="2020-08" db="EMBL/GenBank/DDBJ databases">
        <title>Multicomponent nature underlies the extraordinary mechanical properties of spider dragline silk.</title>
        <authorList>
            <person name="Kono N."/>
            <person name="Nakamura H."/>
            <person name="Mori M."/>
            <person name="Yoshida Y."/>
            <person name="Ohtoshi R."/>
            <person name="Malay A.D."/>
            <person name="Moran D.A.P."/>
            <person name="Tomita M."/>
            <person name="Numata K."/>
            <person name="Arakawa K."/>
        </authorList>
    </citation>
    <scope>NUCLEOTIDE SEQUENCE</scope>
</reference>
<keyword evidence="2" id="KW-1185">Reference proteome</keyword>
<dbReference type="AlphaFoldDB" id="A0A8X6U610"/>
<name>A0A8X6U610_NEPPI</name>
<proteinExistence type="predicted"/>
<comment type="caution">
    <text evidence="1">The sequence shown here is derived from an EMBL/GenBank/DDBJ whole genome shotgun (WGS) entry which is preliminary data.</text>
</comment>
<sequence>MFKVFPPKPWNLLDPIAMRRIHSSILDPGFKDSHTGRFSIIWDALLEQTAISNHDSSDLLITWRCQVISVPTHVAYSTSFIGSGFGLFPATFGTIRA</sequence>
<accession>A0A8X6U610</accession>
<gene>
    <name evidence="1" type="ORF">NPIL_543251</name>
</gene>